<feature type="domain" description="DUF1330" evidence="1">
    <location>
        <begin position="54"/>
        <end position="112"/>
    </location>
</feature>
<keyword evidence="3" id="KW-1185">Reference proteome</keyword>
<dbReference type="InterPro" id="IPR011008">
    <property type="entry name" value="Dimeric_a/b-barrel"/>
</dbReference>
<dbReference type="Gene3D" id="3.30.70.100">
    <property type="match status" value="1"/>
</dbReference>
<organism evidence="2 3">
    <name type="scientific">Teichococcus vastitatis</name>
    <dbReference type="NCBI Taxonomy" id="2307076"/>
    <lineage>
        <taxon>Bacteria</taxon>
        <taxon>Pseudomonadati</taxon>
        <taxon>Pseudomonadota</taxon>
        <taxon>Alphaproteobacteria</taxon>
        <taxon>Acetobacterales</taxon>
        <taxon>Roseomonadaceae</taxon>
        <taxon>Roseomonas</taxon>
    </lineage>
</organism>
<evidence type="ECO:0000259" key="1">
    <source>
        <dbReference type="Pfam" id="PF07045"/>
    </source>
</evidence>
<dbReference type="Pfam" id="PF07045">
    <property type="entry name" value="DUF1330"/>
    <property type="match status" value="1"/>
</dbReference>
<accession>A0ABS9W8J8</accession>
<dbReference type="RefSeq" id="WP_241793498.1">
    <property type="nucleotide sequence ID" value="NZ_JALBUU010000039.1"/>
</dbReference>
<evidence type="ECO:0000313" key="3">
    <source>
        <dbReference type="Proteomes" id="UP001201985"/>
    </source>
</evidence>
<dbReference type="InterPro" id="IPR010753">
    <property type="entry name" value="DUF1330"/>
</dbReference>
<dbReference type="EMBL" id="JALBUU010000039">
    <property type="protein sequence ID" value="MCI0755616.1"/>
    <property type="molecule type" value="Genomic_DNA"/>
</dbReference>
<proteinExistence type="predicted"/>
<reference evidence="2 3" key="1">
    <citation type="submission" date="2022-03" db="EMBL/GenBank/DDBJ databases">
        <title>Complete genome analysis of Roseomonas KG 17.1 : a prolific producer of plant growth promoters.</title>
        <authorList>
            <person name="Saadouli I."/>
            <person name="Najjari A."/>
            <person name="Mosbah A."/>
            <person name="Ouzari H.I."/>
        </authorList>
    </citation>
    <scope>NUCLEOTIDE SEQUENCE [LARGE SCALE GENOMIC DNA]</scope>
    <source>
        <strain evidence="2 3">KG17-1</strain>
    </source>
</reference>
<comment type="caution">
    <text evidence="2">The sequence shown here is derived from an EMBL/GenBank/DDBJ whole genome shotgun (WGS) entry which is preliminary data.</text>
</comment>
<sequence length="140" mass="15013">MTAAETGQRTLALLASSVSDIGHQLVRVPLPEGVLQVVKEGGDTRAQQPPRWVFGVRILIYGDLREGLEGSCECDLIVIAFPARAWYGSPAYQALLPLRRCNAQGDVFLIDGIGEGHRATDILRAGQGAPDLEQAVDHGP</sequence>
<gene>
    <name evidence="2" type="ORF">MON41_18105</name>
</gene>
<dbReference type="Proteomes" id="UP001201985">
    <property type="component" value="Unassembled WGS sequence"/>
</dbReference>
<dbReference type="SUPFAM" id="SSF54909">
    <property type="entry name" value="Dimeric alpha+beta barrel"/>
    <property type="match status" value="1"/>
</dbReference>
<name>A0ABS9W8J8_9PROT</name>
<evidence type="ECO:0000313" key="2">
    <source>
        <dbReference type="EMBL" id="MCI0755616.1"/>
    </source>
</evidence>
<protein>
    <submittedName>
        <fullName evidence="2">DUF1330 domain-containing protein</fullName>
    </submittedName>
</protein>